<comment type="catalytic activity">
    <reaction evidence="11">
        <text>K(+)(in) = K(+)(out)</text>
        <dbReference type="Rhea" id="RHEA:29463"/>
        <dbReference type="ChEBI" id="CHEBI:29103"/>
    </reaction>
</comment>
<evidence type="ECO:0000259" key="16">
    <source>
        <dbReference type="Pfam" id="PF17655"/>
    </source>
</evidence>
<evidence type="ECO:0000256" key="4">
    <source>
        <dbReference type="ARBA" id="ARBA00022692"/>
    </source>
</evidence>
<reference evidence="17 18" key="1">
    <citation type="submission" date="2024-02" db="EMBL/GenBank/DDBJ databases">
        <authorList>
            <person name="Daric V."/>
            <person name="Darras S."/>
        </authorList>
    </citation>
    <scope>NUCLEOTIDE SEQUENCE [LARGE SCALE GENOMIC DNA]</scope>
</reference>
<evidence type="ECO:0000256" key="14">
    <source>
        <dbReference type="SAM" id="Phobius"/>
    </source>
</evidence>
<dbReference type="InterPro" id="IPR014756">
    <property type="entry name" value="Ig_E-set"/>
</dbReference>
<keyword evidence="7 14" id="KW-1133">Transmembrane helix</keyword>
<feature type="domain" description="Potassium channel inwardly rectifying transmembrane" evidence="15">
    <location>
        <begin position="66"/>
        <end position="223"/>
    </location>
</feature>
<evidence type="ECO:0000259" key="15">
    <source>
        <dbReference type="Pfam" id="PF01007"/>
    </source>
</evidence>
<gene>
    <name evidence="17" type="ORF">CVLEPA_LOCUS19901</name>
</gene>
<evidence type="ECO:0000313" key="17">
    <source>
        <dbReference type="EMBL" id="CAK8687846.1"/>
    </source>
</evidence>
<keyword evidence="6 12" id="KW-0630">Potassium</keyword>
<keyword evidence="8 12" id="KW-0406">Ion transport</keyword>
<evidence type="ECO:0000256" key="6">
    <source>
        <dbReference type="ARBA" id="ARBA00022958"/>
    </source>
</evidence>
<dbReference type="SUPFAM" id="SSF81296">
    <property type="entry name" value="E set domains"/>
    <property type="match status" value="1"/>
</dbReference>
<evidence type="ECO:0000256" key="7">
    <source>
        <dbReference type="ARBA" id="ARBA00022989"/>
    </source>
</evidence>
<evidence type="ECO:0000256" key="13">
    <source>
        <dbReference type="SAM" id="MobiDB-lite"/>
    </source>
</evidence>
<keyword evidence="9 14" id="KW-0472">Membrane</keyword>
<evidence type="ECO:0000256" key="10">
    <source>
        <dbReference type="ARBA" id="ARBA00023303"/>
    </source>
</evidence>
<keyword evidence="4 12" id="KW-0812">Transmembrane</keyword>
<evidence type="ECO:0000256" key="1">
    <source>
        <dbReference type="ARBA" id="ARBA00004141"/>
    </source>
</evidence>
<dbReference type="InterPro" id="IPR040445">
    <property type="entry name" value="Kir_TM"/>
</dbReference>
<comment type="similarity">
    <text evidence="12">Belongs to the inward rectifier-type potassium channel (TC 1.A.2.1) family.</text>
</comment>
<dbReference type="InterPro" id="IPR041647">
    <property type="entry name" value="IRK_C"/>
</dbReference>
<dbReference type="InterPro" id="IPR016449">
    <property type="entry name" value="K_chnl_inward-rec_Kir"/>
</dbReference>
<dbReference type="PRINTS" id="PR01320">
    <property type="entry name" value="KIRCHANNEL"/>
</dbReference>
<feature type="region of interest" description="Disordered" evidence="13">
    <location>
        <begin position="466"/>
        <end position="501"/>
    </location>
</feature>
<dbReference type="InterPro" id="IPR013518">
    <property type="entry name" value="K_chnl_inward-rec_Kir_cyto"/>
</dbReference>
<keyword evidence="3 12" id="KW-0633">Potassium transport</keyword>
<keyword evidence="10 12" id="KW-0407">Ion channel</keyword>
<feature type="domain" description="Inward rectifier potassium channel C-terminal" evidence="16">
    <location>
        <begin position="230"/>
        <end position="401"/>
    </location>
</feature>
<sequence>MAHLKPVEAPVSLTIPNNMNARRSSSVQMTAKLAALRGENFGNEICSKPKDADEEKKKNKPTVRFMKKSGKCNIRQDAAEIRKRYLRDLFTTLVDMSWKNNLIFYISTYLCTWSLLGFVWYCIAWIRGDLIEPPEIISANISNTSLSTSTHPFYSRTNCVDNVYSYTTAFLFYLETETSLGYGKRAITDRCPEAVILFVIQALLTGILDAFMVGCIFIKISQPKNRAETLVFSKHCVLALRDGNYCLMFRVGNLRNSLIVQSRIRAKHVQSRTTKEGEFIGLHQVDINVGFDTGADNLFLVTPLIICHEINEKSPFYSMSAEKLRKEPFEIIAILEGMIESTGMICQARTSYLNDEILWGHRFVSIVSDGPGHFDVDHSEFHSTYEVSMPGVSTEEYENTKHQQNGGHTSPPCLNNGLSLRKDLLNRQQLHKNTAITVDEISGRKFVPDSQSFKINSSARRTLSDANVAAAKSPEEQRVLINSDSVQRRNNTSRDDVTESR</sequence>
<keyword evidence="5 12" id="KW-0851">Voltage-gated channel</keyword>
<evidence type="ECO:0000313" key="18">
    <source>
        <dbReference type="Proteomes" id="UP001642483"/>
    </source>
</evidence>
<evidence type="ECO:0000256" key="12">
    <source>
        <dbReference type="RuleBase" id="RU003822"/>
    </source>
</evidence>
<dbReference type="PANTHER" id="PTHR11767:SF111">
    <property type="entry name" value="INWARD RECTIFIER POTASSIUM CHANNEL 2-LIKE"/>
    <property type="match status" value="1"/>
</dbReference>
<dbReference type="Gene3D" id="2.60.40.1400">
    <property type="entry name" value="G protein-activated inward rectifier potassium channel 1"/>
    <property type="match status" value="1"/>
</dbReference>
<name>A0ABP0G7P6_CLALP</name>
<evidence type="ECO:0000256" key="8">
    <source>
        <dbReference type="ARBA" id="ARBA00023065"/>
    </source>
</evidence>
<dbReference type="Proteomes" id="UP001642483">
    <property type="component" value="Unassembled WGS sequence"/>
</dbReference>
<evidence type="ECO:0000256" key="11">
    <source>
        <dbReference type="ARBA" id="ARBA00034430"/>
    </source>
</evidence>
<feature type="transmembrane region" description="Helical" evidence="14">
    <location>
        <begin position="194"/>
        <end position="218"/>
    </location>
</feature>
<dbReference type="EMBL" id="CAWYQH010000106">
    <property type="protein sequence ID" value="CAK8687846.1"/>
    <property type="molecule type" value="Genomic_DNA"/>
</dbReference>
<feature type="compositionally biased region" description="Polar residues" evidence="13">
    <location>
        <begin position="480"/>
        <end position="490"/>
    </location>
</feature>
<proteinExistence type="inferred from homology"/>
<evidence type="ECO:0000256" key="9">
    <source>
        <dbReference type="ARBA" id="ARBA00023136"/>
    </source>
</evidence>
<keyword evidence="2 12" id="KW-0813">Transport</keyword>
<dbReference type="Pfam" id="PF17655">
    <property type="entry name" value="IRK_C"/>
    <property type="match status" value="1"/>
</dbReference>
<feature type="compositionally biased region" description="Basic and acidic residues" evidence="13">
    <location>
        <begin position="492"/>
        <end position="501"/>
    </location>
</feature>
<keyword evidence="18" id="KW-1185">Reference proteome</keyword>
<feature type="transmembrane region" description="Helical" evidence="14">
    <location>
        <begin position="102"/>
        <end position="126"/>
    </location>
</feature>
<evidence type="ECO:0000256" key="3">
    <source>
        <dbReference type="ARBA" id="ARBA00022538"/>
    </source>
</evidence>
<comment type="subcellular location">
    <subcellularLocation>
        <location evidence="1 12">Membrane</location>
        <topology evidence="1 12">Multi-pass membrane protein</topology>
    </subcellularLocation>
</comment>
<dbReference type="Pfam" id="PF01007">
    <property type="entry name" value="IRK"/>
    <property type="match status" value="1"/>
</dbReference>
<evidence type="ECO:0000256" key="5">
    <source>
        <dbReference type="ARBA" id="ARBA00022882"/>
    </source>
</evidence>
<dbReference type="PANTHER" id="PTHR11767">
    <property type="entry name" value="INWARD RECTIFIER POTASSIUM CHANNEL"/>
    <property type="match status" value="1"/>
</dbReference>
<accession>A0ABP0G7P6</accession>
<comment type="caution">
    <text evidence="17">The sequence shown here is derived from an EMBL/GenBank/DDBJ whole genome shotgun (WGS) entry which is preliminary data.</text>
</comment>
<protein>
    <submittedName>
        <fullName evidence="17">Uncharacterized protein</fullName>
    </submittedName>
</protein>
<dbReference type="Gene3D" id="1.10.287.70">
    <property type="match status" value="1"/>
</dbReference>
<dbReference type="SUPFAM" id="SSF81324">
    <property type="entry name" value="Voltage-gated potassium channels"/>
    <property type="match status" value="1"/>
</dbReference>
<evidence type="ECO:0000256" key="2">
    <source>
        <dbReference type="ARBA" id="ARBA00022448"/>
    </source>
</evidence>
<organism evidence="17 18">
    <name type="scientific">Clavelina lepadiformis</name>
    <name type="common">Light-bulb sea squirt</name>
    <name type="synonym">Ascidia lepadiformis</name>
    <dbReference type="NCBI Taxonomy" id="159417"/>
    <lineage>
        <taxon>Eukaryota</taxon>
        <taxon>Metazoa</taxon>
        <taxon>Chordata</taxon>
        <taxon>Tunicata</taxon>
        <taxon>Ascidiacea</taxon>
        <taxon>Aplousobranchia</taxon>
        <taxon>Clavelinidae</taxon>
        <taxon>Clavelina</taxon>
    </lineage>
</organism>